<evidence type="ECO:0000313" key="6">
    <source>
        <dbReference type="Proteomes" id="UP000799302"/>
    </source>
</evidence>
<keyword evidence="1" id="KW-0677">Repeat</keyword>
<evidence type="ECO:0000313" key="5">
    <source>
        <dbReference type="EMBL" id="KAF2671885.1"/>
    </source>
</evidence>
<dbReference type="InterPro" id="IPR036770">
    <property type="entry name" value="Ankyrin_rpt-contain_sf"/>
</dbReference>
<feature type="repeat" description="ANK" evidence="3">
    <location>
        <begin position="523"/>
        <end position="555"/>
    </location>
</feature>
<dbReference type="InterPro" id="IPR050745">
    <property type="entry name" value="Multifunctional_regulatory"/>
</dbReference>
<feature type="compositionally biased region" description="Gly residues" evidence="4">
    <location>
        <begin position="652"/>
        <end position="661"/>
    </location>
</feature>
<organism evidence="5 6">
    <name type="scientific">Microthyrium microscopicum</name>
    <dbReference type="NCBI Taxonomy" id="703497"/>
    <lineage>
        <taxon>Eukaryota</taxon>
        <taxon>Fungi</taxon>
        <taxon>Dikarya</taxon>
        <taxon>Ascomycota</taxon>
        <taxon>Pezizomycotina</taxon>
        <taxon>Dothideomycetes</taxon>
        <taxon>Dothideomycetes incertae sedis</taxon>
        <taxon>Microthyriales</taxon>
        <taxon>Microthyriaceae</taxon>
        <taxon>Microthyrium</taxon>
    </lineage>
</organism>
<evidence type="ECO:0000256" key="2">
    <source>
        <dbReference type="ARBA" id="ARBA00023043"/>
    </source>
</evidence>
<feature type="compositionally biased region" description="Basic residues" evidence="4">
    <location>
        <begin position="662"/>
        <end position="677"/>
    </location>
</feature>
<dbReference type="PANTHER" id="PTHR24189:SF50">
    <property type="entry name" value="ANKYRIN REPEAT AND SOCS BOX PROTEIN 2"/>
    <property type="match status" value="1"/>
</dbReference>
<dbReference type="PROSITE" id="PS50297">
    <property type="entry name" value="ANK_REP_REGION"/>
    <property type="match status" value="2"/>
</dbReference>
<dbReference type="SUPFAM" id="SSF48403">
    <property type="entry name" value="Ankyrin repeat"/>
    <property type="match status" value="1"/>
</dbReference>
<dbReference type="PROSITE" id="PS50088">
    <property type="entry name" value="ANK_REPEAT"/>
    <property type="match status" value="2"/>
</dbReference>
<evidence type="ECO:0000256" key="4">
    <source>
        <dbReference type="SAM" id="MobiDB-lite"/>
    </source>
</evidence>
<gene>
    <name evidence="5" type="ORF">BT63DRAFT_182955</name>
</gene>
<feature type="region of interest" description="Disordered" evidence="4">
    <location>
        <begin position="647"/>
        <end position="677"/>
    </location>
</feature>
<evidence type="ECO:0000256" key="3">
    <source>
        <dbReference type="PROSITE-ProRule" id="PRU00023"/>
    </source>
</evidence>
<accession>A0A6A6UHY1</accession>
<dbReference type="OrthoDB" id="426293at2759"/>
<dbReference type="Pfam" id="PF00023">
    <property type="entry name" value="Ank"/>
    <property type="match status" value="1"/>
</dbReference>
<dbReference type="InterPro" id="IPR002110">
    <property type="entry name" value="Ankyrin_rpt"/>
</dbReference>
<dbReference type="Gene3D" id="1.25.40.20">
    <property type="entry name" value="Ankyrin repeat-containing domain"/>
    <property type="match status" value="2"/>
</dbReference>
<dbReference type="EMBL" id="MU004232">
    <property type="protein sequence ID" value="KAF2671885.1"/>
    <property type="molecule type" value="Genomic_DNA"/>
</dbReference>
<keyword evidence="6" id="KW-1185">Reference proteome</keyword>
<dbReference type="Pfam" id="PF12796">
    <property type="entry name" value="Ank_2"/>
    <property type="match status" value="1"/>
</dbReference>
<protein>
    <submittedName>
        <fullName evidence="5">Ankyrin</fullName>
    </submittedName>
</protein>
<dbReference type="PANTHER" id="PTHR24189">
    <property type="entry name" value="MYOTROPHIN"/>
    <property type="match status" value="1"/>
</dbReference>
<keyword evidence="2 3" id="KW-0040">ANK repeat</keyword>
<dbReference type="PRINTS" id="PR01415">
    <property type="entry name" value="ANKYRIN"/>
</dbReference>
<evidence type="ECO:0000256" key="1">
    <source>
        <dbReference type="ARBA" id="ARBA00022737"/>
    </source>
</evidence>
<dbReference type="SMART" id="SM00248">
    <property type="entry name" value="ANK"/>
    <property type="match status" value="6"/>
</dbReference>
<sequence>MATAMADKSSCELTESQRFKEAVKTGDIRIIHDMLDAGFDINHEDRYDSLEAGTTALHTAIRYERIEVLKLLLQKGATAVQVFYQDHMGFSGTALQFAAEGQKSQCLKVIFEHCRADIIDQQLANALFGSIQNWTLDDKIFQTIKLILEQGLPEDVISEAIIILAEHSNDCSSPTLDPWFQPDQVEPTDDEVISPSDQSRGIELLDVLLEAGGQLNYRHSSHIRHSSGTWLGPTFSTALIQALHASNPGLYQVEHWDDEKHHYDQDITYARDDIVDDDDSARYLFVEALVRRGASVILSGVYPYSHNPLALSVEWNCGKYCVHLVEVAYQEHLEQIRDGVKDVKLDELVTTSLRCFNESIEAWEEAHPKLSLERKLRDYRNGDGDCLVLLATRHGNLPVVKVLVETYGLDPDTANKEDVTPFLASIPRIWIEESYGDNVTSYLLTKNVNLLQQTTDKLNALDLISFGCMQGWDQDTVDQLLQLLYTRGINVNSKCIRWTRSIGFLQLCPPHSKNYIENPAFAAAYTPLNWAILYRSVKMVEWLVSHGADVNQRNGNNETPIMQFLSMTREYRRIDERAKICQLLVAAGADIKARNAQGQDVKEISHQVQFHYDFERNVEFEEEDEWLAYLGRWGEIARNERSNIEYERSPRGRGGMRGQGRGGRRPVNMRKRFSSVL</sequence>
<dbReference type="Proteomes" id="UP000799302">
    <property type="component" value="Unassembled WGS sequence"/>
</dbReference>
<name>A0A6A6UHY1_9PEZI</name>
<feature type="repeat" description="ANK" evidence="3">
    <location>
        <begin position="52"/>
        <end position="77"/>
    </location>
</feature>
<reference evidence="5" key="1">
    <citation type="journal article" date="2020" name="Stud. Mycol.">
        <title>101 Dothideomycetes genomes: a test case for predicting lifestyles and emergence of pathogens.</title>
        <authorList>
            <person name="Haridas S."/>
            <person name="Albert R."/>
            <person name="Binder M."/>
            <person name="Bloem J."/>
            <person name="Labutti K."/>
            <person name="Salamov A."/>
            <person name="Andreopoulos B."/>
            <person name="Baker S."/>
            <person name="Barry K."/>
            <person name="Bills G."/>
            <person name="Bluhm B."/>
            <person name="Cannon C."/>
            <person name="Castanera R."/>
            <person name="Culley D."/>
            <person name="Daum C."/>
            <person name="Ezra D."/>
            <person name="Gonzalez J."/>
            <person name="Henrissat B."/>
            <person name="Kuo A."/>
            <person name="Liang C."/>
            <person name="Lipzen A."/>
            <person name="Lutzoni F."/>
            <person name="Magnuson J."/>
            <person name="Mondo S."/>
            <person name="Nolan M."/>
            <person name="Ohm R."/>
            <person name="Pangilinan J."/>
            <person name="Park H.-J."/>
            <person name="Ramirez L."/>
            <person name="Alfaro M."/>
            <person name="Sun H."/>
            <person name="Tritt A."/>
            <person name="Yoshinaga Y."/>
            <person name="Zwiers L.-H."/>
            <person name="Turgeon B."/>
            <person name="Goodwin S."/>
            <person name="Spatafora J."/>
            <person name="Crous P."/>
            <person name="Grigoriev I."/>
        </authorList>
    </citation>
    <scope>NUCLEOTIDE SEQUENCE</scope>
    <source>
        <strain evidence="5">CBS 115976</strain>
    </source>
</reference>
<dbReference type="AlphaFoldDB" id="A0A6A6UHY1"/>
<proteinExistence type="predicted"/>